<dbReference type="PANTHER" id="PTHR47396:SF1">
    <property type="entry name" value="ATP-DEPENDENT HELICASE IRC3-RELATED"/>
    <property type="match status" value="1"/>
</dbReference>
<keyword evidence="3" id="KW-0378">Hydrolase</keyword>
<protein>
    <submittedName>
        <fullName evidence="3">Superfamily II DNA or RNA helicase</fullName>
    </submittedName>
</protein>
<reference evidence="3 4" key="1">
    <citation type="submission" date="2016-06" db="EMBL/GenBank/DDBJ databases">
        <authorList>
            <person name="Varghese N."/>
            <person name="Submissions Spin"/>
        </authorList>
    </citation>
    <scope>NUCLEOTIDE SEQUENCE [LARGE SCALE GENOMIC DNA]</scope>
    <source>
        <strain evidence="3 4">DSM 45142</strain>
    </source>
</reference>
<dbReference type="Pfam" id="PF04851">
    <property type="entry name" value="ResIII"/>
    <property type="match status" value="1"/>
</dbReference>
<feature type="region of interest" description="Disordered" evidence="1">
    <location>
        <begin position="693"/>
        <end position="714"/>
    </location>
</feature>
<evidence type="ECO:0000256" key="1">
    <source>
        <dbReference type="SAM" id="MobiDB-lite"/>
    </source>
</evidence>
<dbReference type="Proteomes" id="UP000199405">
    <property type="component" value="Unassembled WGS sequence"/>
</dbReference>
<dbReference type="GeneID" id="93468360"/>
<dbReference type="GO" id="GO:0004386">
    <property type="term" value="F:helicase activity"/>
    <property type="evidence" value="ECO:0007669"/>
    <property type="project" value="UniProtKB-KW"/>
</dbReference>
<dbReference type="PANTHER" id="PTHR47396">
    <property type="entry name" value="TYPE I RESTRICTION ENZYME ECOKI R PROTEIN"/>
    <property type="match status" value="1"/>
</dbReference>
<dbReference type="RefSeq" id="WP_091414600.1">
    <property type="nucleotide sequence ID" value="NZ_FMCQ01000001.1"/>
</dbReference>
<feature type="domain" description="Helicase/UvrB N-terminal" evidence="2">
    <location>
        <begin position="3"/>
        <end position="196"/>
    </location>
</feature>
<dbReference type="InterPro" id="IPR050742">
    <property type="entry name" value="Helicase_Restrict-Modif_Enz"/>
</dbReference>
<name>A0ABY0KFY2_9ACTN</name>
<organism evidence="3 4">
    <name type="scientific">Micromonospora tulbaghiae</name>
    <dbReference type="NCBI Taxonomy" id="479978"/>
    <lineage>
        <taxon>Bacteria</taxon>
        <taxon>Bacillati</taxon>
        <taxon>Actinomycetota</taxon>
        <taxon>Actinomycetes</taxon>
        <taxon>Micromonosporales</taxon>
        <taxon>Micromonosporaceae</taxon>
        <taxon>Micromonospora</taxon>
    </lineage>
</organism>
<keyword evidence="3" id="KW-0067">ATP-binding</keyword>
<comment type="caution">
    <text evidence="3">The sequence shown here is derived from an EMBL/GenBank/DDBJ whole genome shotgun (WGS) entry which is preliminary data.</text>
</comment>
<keyword evidence="3" id="KW-0347">Helicase</keyword>
<evidence type="ECO:0000313" key="4">
    <source>
        <dbReference type="Proteomes" id="UP000199405"/>
    </source>
</evidence>
<dbReference type="SUPFAM" id="SSF52540">
    <property type="entry name" value="P-loop containing nucleoside triphosphate hydrolases"/>
    <property type="match status" value="2"/>
</dbReference>
<evidence type="ECO:0000259" key="2">
    <source>
        <dbReference type="Pfam" id="PF04851"/>
    </source>
</evidence>
<dbReference type="InterPro" id="IPR027417">
    <property type="entry name" value="P-loop_NTPase"/>
</dbReference>
<dbReference type="EMBL" id="FMCQ01000001">
    <property type="protein sequence ID" value="SCE67195.1"/>
    <property type="molecule type" value="Genomic_DNA"/>
</dbReference>
<keyword evidence="4" id="KW-1185">Reference proteome</keyword>
<dbReference type="Gene3D" id="3.40.50.300">
    <property type="entry name" value="P-loop containing nucleotide triphosphate hydrolases"/>
    <property type="match status" value="2"/>
</dbReference>
<proteinExistence type="predicted"/>
<keyword evidence="3" id="KW-0547">Nucleotide-binding</keyword>
<accession>A0ABY0KFY2</accession>
<sequence>MKFTLKDYQADAVGHILGCFTDARDDFHRKGRNVSFSLAATTGAGKTVMAAAVIEGLFFGDSDWDFEADPNAVVLWFTDDPSLNEQTKHRLLEAAGDRIAYSRLQVIGNRFNQEKFEPGKVYFLNSQKLSKNSLLVRGAPDDAQDALIERAASPDLRQYTIWDTLRNTIEDGNLTLYLILDEAHKGMRKPSNNERAEKQTIVKRLINGANGVPPVPVVWGISATIERFTEAMKDAQGRFAYPNYEVDPALIQESGLLKDDIRLDFPAEKGTFDTVLLKRAVRRIKEVTELWAQYAADQDNEADLVIPLLVVQVPNTPSDDLLRTAVDTIREEWPELPADGIGHTFGDHTALEIGDYEVRYIAPEKVQQSLRVRVLLAKEAITTGWDCPRAEVLVSYRPAQDKTHITQMLGRMVRTPLARRIAGDDRLNSVECLLPHFSRTTATEVADILLGKHTEGDDGTGESGGGEGRRVLYKPVDMQVNPAIPDYVWVAFDTLPSQTLPKKAAKPTKRLSSLAQALSRDELLPDARKAAYNELFAVLDGLMARHKDNIEANILGLREVEGETIVASVAGGKIAYTEKFSEVADDRSVEAYFKEAQRILSPDLARKYADRIAVDGDDDDGLLDAHLKVAALARIDGVQAEIEREADALARRWLDRFRVAIKGLRDERRAVYDAIIAMSTDPQRIDILRPKVRSEETEADADGTKVPTRPGHLMSDEAGDFPIGSLNSWETAVLDSERKQPGFLAWYRNPGRASDDSLAIAYKDGKGAWRRMCPDFLFFHGDEHNVKVSIIDPHGYHLGDALPKLRGLASFAIEYRDDFHRIEAVAQMEDKTLRVLDLTNESVRKAVYEAEDAEQLYLSYAASNY</sequence>
<gene>
    <name evidence="3" type="ORF">GA0070562_1555</name>
</gene>
<dbReference type="InterPro" id="IPR006935">
    <property type="entry name" value="Helicase/UvrB_N"/>
</dbReference>
<evidence type="ECO:0000313" key="3">
    <source>
        <dbReference type="EMBL" id="SCE67195.1"/>
    </source>
</evidence>